<dbReference type="Pfam" id="PF16473">
    <property type="entry name" value="Rv2179c-like"/>
    <property type="match status" value="1"/>
</dbReference>
<proteinExistence type="predicted"/>
<accession>A0A5T2E4N2</accession>
<feature type="domain" description="3'-5' exoribonuclease Rv2179c-like" evidence="1">
    <location>
        <begin position="9"/>
        <end position="186"/>
    </location>
</feature>
<dbReference type="GO" id="GO:0003676">
    <property type="term" value="F:nucleic acid binding"/>
    <property type="evidence" value="ECO:0007669"/>
    <property type="project" value="InterPro"/>
</dbReference>
<sequence length="196" mass="22177">RSKKMNNSNVMIDIETTGTQHHSAIVSVAVAIFDLLTGKIFAEEYIRIRWKEDCKICGGKIDADTFEWWVKQSPEARAELITSDDQLPPDDALMRLFEFIRKHCDGGPVYVWAKSPSFDLSLIKDAAERCAISSEEIPWKFWNERDVRTIEALAAQFNFPLPYGKADVTHHALEDVRGQIRNVSAVIGAMHEAVEA</sequence>
<reference evidence="2" key="1">
    <citation type="submission" date="2018-07" db="EMBL/GenBank/DDBJ databases">
        <authorList>
            <consortium name="GenomeTrakr network: Whole genome sequencing for foodborne pathogen traceback"/>
        </authorList>
    </citation>
    <scope>NUCLEOTIDE SEQUENCE</scope>
    <source>
        <strain evidence="2">CFSAN034446</strain>
    </source>
</reference>
<evidence type="ECO:0000313" key="2">
    <source>
        <dbReference type="EMBL" id="EAM1159600.1"/>
    </source>
</evidence>
<dbReference type="InterPro" id="IPR033390">
    <property type="entry name" value="Rv2179c-like"/>
</dbReference>
<feature type="non-terminal residue" evidence="2">
    <location>
        <position position="1"/>
    </location>
</feature>
<comment type="caution">
    <text evidence="2">The sequence shown here is derived from an EMBL/GenBank/DDBJ whole genome shotgun (WGS) entry which is preliminary data.</text>
</comment>
<dbReference type="EMBL" id="AACTWT010000095">
    <property type="protein sequence ID" value="EAM1159600.1"/>
    <property type="molecule type" value="Genomic_DNA"/>
</dbReference>
<dbReference type="InterPro" id="IPR036397">
    <property type="entry name" value="RNaseH_sf"/>
</dbReference>
<dbReference type="Gene3D" id="3.30.420.10">
    <property type="entry name" value="Ribonuclease H-like superfamily/Ribonuclease H"/>
    <property type="match status" value="1"/>
</dbReference>
<dbReference type="SUPFAM" id="SSF53098">
    <property type="entry name" value="Ribonuclease H-like"/>
    <property type="match status" value="1"/>
</dbReference>
<organism evidence="2">
    <name type="scientific">Salmonella enterica</name>
    <name type="common">Salmonella choleraesuis</name>
    <dbReference type="NCBI Taxonomy" id="28901"/>
    <lineage>
        <taxon>Bacteria</taxon>
        <taxon>Pseudomonadati</taxon>
        <taxon>Pseudomonadota</taxon>
        <taxon>Gammaproteobacteria</taxon>
        <taxon>Enterobacterales</taxon>
        <taxon>Enterobacteriaceae</taxon>
        <taxon>Salmonella</taxon>
    </lineage>
</organism>
<name>A0A5T2E4N2_SALER</name>
<protein>
    <submittedName>
        <fullName evidence="2">3'-5' exoribonuclease</fullName>
    </submittedName>
</protein>
<gene>
    <name evidence="2" type="ORF">ATQ09_27045</name>
</gene>
<dbReference type="AlphaFoldDB" id="A0A5T2E4N2"/>
<dbReference type="InterPro" id="IPR012337">
    <property type="entry name" value="RNaseH-like_sf"/>
</dbReference>
<evidence type="ECO:0000259" key="1">
    <source>
        <dbReference type="Pfam" id="PF16473"/>
    </source>
</evidence>